<evidence type="ECO:0000313" key="2">
    <source>
        <dbReference type="Proteomes" id="UP001143856"/>
    </source>
</evidence>
<gene>
    <name evidence="1" type="ORF">NUW58_g1141</name>
</gene>
<comment type="caution">
    <text evidence="1">The sequence shown here is derived from an EMBL/GenBank/DDBJ whole genome shotgun (WGS) entry which is preliminary data.</text>
</comment>
<evidence type="ECO:0000313" key="1">
    <source>
        <dbReference type="EMBL" id="KAJ2995917.1"/>
    </source>
</evidence>
<protein>
    <submittedName>
        <fullName evidence="1">Uncharacterized protein</fullName>
    </submittedName>
</protein>
<proteinExistence type="predicted"/>
<accession>A0ACC1PND1</accession>
<keyword evidence="2" id="KW-1185">Reference proteome</keyword>
<organism evidence="1 2">
    <name type="scientific">Xylaria curta</name>
    <dbReference type="NCBI Taxonomy" id="42375"/>
    <lineage>
        <taxon>Eukaryota</taxon>
        <taxon>Fungi</taxon>
        <taxon>Dikarya</taxon>
        <taxon>Ascomycota</taxon>
        <taxon>Pezizomycotina</taxon>
        <taxon>Sordariomycetes</taxon>
        <taxon>Xylariomycetidae</taxon>
        <taxon>Xylariales</taxon>
        <taxon>Xylariaceae</taxon>
        <taxon>Xylaria</taxon>
    </lineage>
</organism>
<name>A0ACC1PND1_9PEZI</name>
<dbReference type="EMBL" id="JAPDGR010000116">
    <property type="protein sequence ID" value="KAJ2995917.1"/>
    <property type="molecule type" value="Genomic_DNA"/>
</dbReference>
<sequence length="122" mass="14305">MASTRRDIAYAKDAIEDTNMSSSHPSGCKCTICQYRRGASRGAISSLTPPAPVEPPTHTTADKELKKDQKKWYHEKKQQEKWEREVKKMKEEYERNKEYYDTHEHHSRGDHDDNEHNKSQTN</sequence>
<dbReference type="Proteomes" id="UP001143856">
    <property type="component" value="Unassembled WGS sequence"/>
</dbReference>
<reference evidence="1" key="1">
    <citation type="submission" date="2022-10" db="EMBL/GenBank/DDBJ databases">
        <title>Genome Sequence of Xylaria curta.</title>
        <authorList>
            <person name="Buettner E."/>
        </authorList>
    </citation>
    <scope>NUCLEOTIDE SEQUENCE</scope>
    <source>
        <strain evidence="1">Babe10</strain>
    </source>
</reference>